<feature type="binding site" evidence="2">
    <location>
        <position position="62"/>
    </location>
    <ligand>
        <name>substrate</name>
    </ligand>
</feature>
<feature type="binding site" evidence="2">
    <location>
        <begin position="8"/>
        <end position="15"/>
    </location>
    <ligand>
        <name>substrate</name>
    </ligand>
</feature>
<dbReference type="PANTHER" id="PTHR48100:SF44">
    <property type="entry name" value="PHOSPHATASE C1620.13-RELATED"/>
    <property type="match status" value="1"/>
</dbReference>
<dbReference type="GeneID" id="20819821"/>
<dbReference type="STRING" id="112090.W4FEZ4"/>
<evidence type="ECO:0000313" key="3">
    <source>
        <dbReference type="EMBL" id="ETV65459.1"/>
    </source>
</evidence>
<name>W4FEZ4_APHAT</name>
<evidence type="ECO:0000256" key="1">
    <source>
        <dbReference type="PIRSR" id="PIRSR613078-1"/>
    </source>
</evidence>
<dbReference type="CDD" id="cd07067">
    <property type="entry name" value="HP_PGM_like"/>
    <property type="match status" value="1"/>
</dbReference>
<dbReference type="GO" id="GO:0005829">
    <property type="term" value="C:cytosol"/>
    <property type="evidence" value="ECO:0007669"/>
    <property type="project" value="TreeGrafter"/>
</dbReference>
<accession>W4FEZ4</accession>
<dbReference type="OrthoDB" id="354304at2759"/>
<evidence type="ECO:0000256" key="2">
    <source>
        <dbReference type="PIRSR" id="PIRSR613078-2"/>
    </source>
</evidence>
<feature type="active site" description="Proton donor/acceptor" evidence="1">
    <location>
        <position position="86"/>
    </location>
</feature>
<dbReference type="EMBL" id="KI913234">
    <property type="protein sequence ID" value="ETV65459.1"/>
    <property type="molecule type" value="Genomic_DNA"/>
</dbReference>
<reference evidence="3" key="1">
    <citation type="submission" date="2013-12" db="EMBL/GenBank/DDBJ databases">
        <title>The Genome Sequence of Aphanomyces astaci APO3.</title>
        <authorList>
            <consortium name="The Broad Institute Genomics Platform"/>
            <person name="Russ C."/>
            <person name="Tyler B."/>
            <person name="van West P."/>
            <person name="Dieguez-Uribeondo J."/>
            <person name="Young S.K."/>
            <person name="Zeng Q."/>
            <person name="Gargeya S."/>
            <person name="Fitzgerald M."/>
            <person name="Abouelleil A."/>
            <person name="Alvarado L."/>
            <person name="Chapman S.B."/>
            <person name="Gainer-Dewar J."/>
            <person name="Goldberg J."/>
            <person name="Griggs A."/>
            <person name="Gujja S."/>
            <person name="Hansen M."/>
            <person name="Howarth C."/>
            <person name="Imamovic A."/>
            <person name="Ireland A."/>
            <person name="Larimer J."/>
            <person name="McCowan C."/>
            <person name="Murphy C."/>
            <person name="Pearson M."/>
            <person name="Poon T.W."/>
            <person name="Priest M."/>
            <person name="Roberts A."/>
            <person name="Saif S."/>
            <person name="Shea T."/>
            <person name="Sykes S."/>
            <person name="Wortman J."/>
            <person name="Nusbaum C."/>
            <person name="Birren B."/>
        </authorList>
    </citation>
    <scope>NUCLEOTIDE SEQUENCE [LARGE SCALE GENOMIC DNA]</scope>
    <source>
        <strain evidence="3">APO3</strain>
    </source>
</reference>
<evidence type="ECO:0008006" key="4">
    <source>
        <dbReference type="Google" id="ProtNLM"/>
    </source>
</evidence>
<dbReference type="VEuPathDB" id="FungiDB:H257_17825"/>
<organism evidence="3">
    <name type="scientific">Aphanomyces astaci</name>
    <name type="common">Crayfish plague agent</name>
    <dbReference type="NCBI Taxonomy" id="112090"/>
    <lineage>
        <taxon>Eukaryota</taxon>
        <taxon>Sar</taxon>
        <taxon>Stramenopiles</taxon>
        <taxon>Oomycota</taxon>
        <taxon>Saprolegniomycetes</taxon>
        <taxon>Saprolegniales</taxon>
        <taxon>Verrucalvaceae</taxon>
        <taxon>Aphanomyces</taxon>
    </lineage>
</organism>
<feature type="active site" description="Tele-phosphohistidine intermediate" evidence="1">
    <location>
        <position position="9"/>
    </location>
</feature>
<dbReference type="Pfam" id="PF00300">
    <property type="entry name" value="His_Phos_1"/>
    <property type="match status" value="1"/>
</dbReference>
<dbReference type="RefSeq" id="XP_009845070.1">
    <property type="nucleotide sequence ID" value="XM_009846768.1"/>
</dbReference>
<dbReference type="PANTHER" id="PTHR48100">
    <property type="entry name" value="BROAD-SPECIFICITY PHOSPHATASE YOR283W-RELATED"/>
    <property type="match status" value="1"/>
</dbReference>
<protein>
    <recommendedName>
        <fullName evidence="4">Phosphoglycerate mutase</fullName>
    </recommendedName>
</protein>
<dbReference type="AlphaFoldDB" id="W4FEZ4"/>
<proteinExistence type="predicted"/>
<dbReference type="InterPro" id="IPR029033">
    <property type="entry name" value="His_PPase_superfam"/>
</dbReference>
<gene>
    <name evidence="3" type="ORF">H257_17825</name>
</gene>
<dbReference type="Gene3D" id="3.40.50.1240">
    <property type="entry name" value="Phosphoglycerate mutase-like"/>
    <property type="match status" value="1"/>
</dbReference>
<dbReference type="InterPro" id="IPR050275">
    <property type="entry name" value="PGM_Phosphatase"/>
</dbReference>
<dbReference type="GO" id="GO:0016791">
    <property type="term" value="F:phosphatase activity"/>
    <property type="evidence" value="ECO:0007669"/>
    <property type="project" value="TreeGrafter"/>
</dbReference>
<sequence>MVEIWFVRHGQTDWNIEHRLQGHQDIPLNATGLSQAAAAASYLMDIHRTTPFDAVVTSDLSRAYSTAGAIASALCLPLRLNAGLREHNLGRLQGFTSREMSPSQHHDYELLRTDAEFNGHGGESSAEMAARVQTTLKSLQQQHGGQRLVVVTHGGFLFHSFRWIHAMAVDRSRDDERTPNACICIIQATDNSPSWRVVLWGSTQHLTTQE</sequence>
<dbReference type="SUPFAM" id="SSF53254">
    <property type="entry name" value="Phosphoglycerate mutase-like"/>
    <property type="match status" value="1"/>
</dbReference>
<dbReference type="InterPro" id="IPR013078">
    <property type="entry name" value="His_Pase_superF_clade-1"/>
</dbReference>
<dbReference type="SMART" id="SM00855">
    <property type="entry name" value="PGAM"/>
    <property type="match status" value="1"/>
</dbReference>